<reference evidence="1 2" key="1">
    <citation type="submission" date="2014-12" db="EMBL/GenBank/DDBJ databases">
        <title>Genome sequencing of Alteromonas marina AD001.</title>
        <authorList>
            <person name="Adrian T.G.S."/>
            <person name="Chan K.G."/>
        </authorList>
    </citation>
    <scope>NUCLEOTIDE SEQUENCE [LARGE SCALE GENOMIC DNA]</scope>
    <source>
        <strain evidence="1 2">AD001</strain>
    </source>
</reference>
<sequence>MSYQGDKGLNTVKLLLLIFVCSVSALLVNVGKVSAQTTSDGWVKDTEIEVNWNSPIRSRRSPDATVSAQITNSGDEPTNGPIRFVIETLAPATVSVGNADGKLGELDYVVALPENQVLEPGQSLTVGPITIVGGRTSFNISGSAYVQVPLEPVALEVDILTPTTLSTFGSSPVTVTGTINQENAELTLNGVVIAHDGKQFSADVELSEGFNTVVARATNSSGEQITDSISVSLDLTPPYLTIESHTEAQEVYSDKITVTGLVNDIVRGTVSEEQASVEVNGIKATVSNRSYAATDVPLNEGENVITVTAIDESGNSASISQNVVYKIVTEKRLVLVSGQNQTAQIGNKLPEQLIVKLVDGSDAPIAGETVVFRVTQGAGIVGSTPETSGRAIIATTDAEGIARTEFQVGYRTGVANHKVRAKVVGVENEVIFPASATSVTGDKISVNSGNNQRGVVGQTLPAPFVVAVTDSGANVVQGARVRFDVIKGDGVFQNEESSYETLTDSDGRASAQLTLGPLTGIDAQRVEAVLIDSPESMDLLAGFSATAFVPADAGITSVSGVVLDNQDTPLPGVTVRIEGTDRTAFTDQQGQFTITQAPVGPVHLIVDGSTTTAFGEYPTLSYHIVTVSGVDNPLSGPVYMVKLDTDNGVYAGKEDVVLTLDNFPGFKLEIAKDSVTFPDGSREGIVSVTSVNASKVPMAPPNGMQPQFIVTIQPVGATFSPAAKLTLPNVDGHAPGAQVEMYSFDHDLEEFVAIGLGTVSEDGSVVSSNPGVGVVKAGWHCGSQPGGSGTAHNCPECQKCQGSSCVRDPAQDNKPLSNQTPEDCKTQLCKGFKPDPSDVPVNADVKYDCKKPGCDGENPIFDVPDDGDIKEEDKKCAMCSDGEKVPDESKEDKACGTPGTSTACYTCKDGSCGNHCEASKDKEVIKVGIPGEITNFLTVLNRGSEKLRKVSPFTLSLDVTGGGSMEQGEACCTACVTTEPVIQNKYSVDVEIKATASAATPRLPFPSYEHYFNRDERFIVGANAELRGTVTGATSPKYEYTEKLGCPDDENCHEFAAQVAVGGEIAANGLLQAAMQKWDFDHELYHCSFYSREARKKPSNNHCWSTEEGVSGTIKGGAKVEANVSSSSNSCTGPKSCAWQIKPVELFAEGSAKVKFLFFDFEYNYKPEPIKVSDGNGGSCL</sequence>
<dbReference type="SUPFAM" id="SSF49373">
    <property type="entry name" value="Invasin/intimin cell-adhesion fragments"/>
    <property type="match status" value="1"/>
</dbReference>
<gene>
    <name evidence="1" type="ORF">RJ41_04275</name>
</gene>
<keyword evidence="2" id="KW-1185">Reference proteome</keyword>
<dbReference type="Pfam" id="PF09136">
    <property type="entry name" value="Glucodextran_B"/>
    <property type="match status" value="1"/>
</dbReference>
<dbReference type="Gene3D" id="2.60.40.1120">
    <property type="entry name" value="Carboxypeptidase-like, regulatory domain"/>
    <property type="match status" value="2"/>
</dbReference>
<evidence type="ECO:0000313" key="1">
    <source>
        <dbReference type="EMBL" id="KHT55568.1"/>
    </source>
</evidence>
<dbReference type="EMBL" id="JWLW01000007">
    <property type="protein sequence ID" value="KHT55568.1"/>
    <property type="molecule type" value="Genomic_DNA"/>
</dbReference>
<accession>A0A0B3YD03</accession>
<dbReference type="AlphaFoldDB" id="A0A0B3YD03"/>
<dbReference type="Pfam" id="PF13715">
    <property type="entry name" value="CarbopepD_reg_2"/>
    <property type="match status" value="1"/>
</dbReference>
<evidence type="ECO:0000313" key="2">
    <source>
        <dbReference type="Proteomes" id="UP000031197"/>
    </source>
</evidence>
<name>A0A0B3YD03_9ALTE</name>
<dbReference type="InterPro" id="IPR013783">
    <property type="entry name" value="Ig-like_fold"/>
</dbReference>
<dbReference type="InterPro" id="IPR008969">
    <property type="entry name" value="CarboxyPept-like_regulatory"/>
</dbReference>
<proteinExistence type="predicted"/>
<protein>
    <submittedName>
        <fullName evidence="1">Uncharacterized protein</fullName>
    </submittedName>
</protein>
<dbReference type="SUPFAM" id="SSF49464">
    <property type="entry name" value="Carboxypeptidase regulatory domain-like"/>
    <property type="match status" value="1"/>
</dbReference>
<dbReference type="InterPro" id="IPR008964">
    <property type="entry name" value="Invasin/intimin_cell_adhesion"/>
</dbReference>
<dbReference type="Gene3D" id="2.60.40.10">
    <property type="entry name" value="Immunoglobulins"/>
    <property type="match status" value="3"/>
</dbReference>
<organism evidence="1 2">
    <name type="scientific">Alteromonas marina</name>
    <dbReference type="NCBI Taxonomy" id="203795"/>
    <lineage>
        <taxon>Bacteria</taxon>
        <taxon>Pseudomonadati</taxon>
        <taxon>Pseudomonadota</taxon>
        <taxon>Gammaproteobacteria</taxon>
        <taxon>Alteromonadales</taxon>
        <taxon>Alteromonadaceae</taxon>
        <taxon>Alteromonas/Salinimonas group</taxon>
        <taxon>Alteromonas</taxon>
    </lineage>
</organism>
<dbReference type="Proteomes" id="UP000031197">
    <property type="component" value="Unassembled WGS sequence"/>
</dbReference>
<comment type="caution">
    <text evidence="1">The sequence shown here is derived from an EMBL/GenBank/DDBJ whole genome shotgun (WGS) entry which is preliminary data.</text>
</comment>